<accession>H0UQD8</accession>
<sequence>MVLDGKSGEEVFGLHVYRCVECGKRIETEGHISSCPHCRCKVLIHEKGERRKACSCGGSKCGTCGSCSCG</sequence>
<dbReference type="Proteomes" id="UP000005730">
    <property type="component" value="Chromosome"/>
</dbReference>
<evidence type="ECO:0000313" key="1">
    <source>
        <dbReference type="EMBL" id="EHM09692.1"/>
    </source>
</evidence>
<proteinExistence type="predicted"/>
<keyword evidence="2" id="KW-1185">Reference proteome</keyword>
<evidence type="ECO:0000313" key="2">
    <source>
        <dbReference type="Proteomes" id="UP000005730"/>
    </source>
</evidence>
<reference evidence="1 2" key="1">
    <citation type="submission" date="2011-10" db="EMBL/GenBank/DDBJ databases">
        <title>The Noncontiguous Finished genome of Thermanaerovibrio velox DSM 12556.</title>
        <authorList>
            <consortium name="US DOE Joint Genome Institute (JGI-PGF)"/>
            <person name="Lucas S."/>
            <person name="Copeland A."/>
            <person name="Lapidus A."/>
            <person name="Glavina del Rio T."/>
            <person name="Dalin E."/>
            <person name="Tice H."/>
            <person name="Bruce D."/>
            <person name="Goodwin L."/>
            <person name="Pitluck S."/>
            <person name="Peters L."/>
            <person name="Mikhailova N."/>
            <person name="Teshima H."/>
            <person name="Kyrpides N."/>
            <person name="Mavromatis K."/>
            <person name="Ivanova N."/>
            <person name="Markowitz V."/>
            <person name="Cheng J.-F."/>
            <person name="Hugenholtz P."/>
            <person name="Woyke T."/>
            <person name="Wu D."/>
            <person name="Spring S."/>
            <person name="Brambilla E.-M."/>
            <person name="Klenk H.-P."/>
            <person name="Eisen J.A."/>
        </authorList>
    </citation>
    <scope>NUCLEOTIDE SEQUENCE [LARGE SCALE GENOMIC DNA]</scope>
    <source>
        <strain evidence="1 2">DSM 12556</strain>
    </source>
</reference>
<name>H0UQD8_9BACT</name>
<dbReference type="STRING" id="926567.TheveDRAFT_0531"/>
<dbReference type="HOGENOM" id="CLU_2842027_0_0_0"/>
<organism evidence="1 2">
    <name type="scientific">Thermanaerovibrio velox DSM 12556</name>
    <dbReference type="NCBI Taxonomy" id="926567"/>
    <lineage>
        <taxon>Bacteria</taxon>
        <taxon>Thermotogati</taxon>
        <taxon>Synergistota</taxon>
        <taxon>Synergistia</taxon>
        <taxon>Synergistales</taxon>
        <taxon>Synergistaceae</taxon>
        <taxon>Thermanaerovibrio</taxon>
    </lineage>
</organism>
<dbReference type="AlphaFoldDB" id="H0UQD8"/>
<dbReference type="EMBL" id="CM001377">
    <property type="protein sequence ID" value="EHM09692.1"/>
    <property type="molecule type" value="Genomic_DNA"/>
</dbReference>
<protein>
    <submittedName>
        <fullName evidence="1">Uncharacterized protein</fullName>
    </submittedName>
</protein>
<gene>
    <name evidence="1" type="ORF">TheveDRAFT_0531</name>
</gene>